<gene>
    <name evidence="1" type="ORF">LY79DRAFT_696700</name>
</gene>
<organism evidence="1 2">
    <name type="scientific">Colletotrichum navitas</name>
    <dbReference type="NCBI Taxonomy" id="681940"/>
    <lineage>
        <taxon>Eukaryota</taxon>
        <taxon>Fungi</taxon>
        <taxon>Dikarya</taxon>
        <taxon>Ascomycota</taxon>
        <taxon>Pezizomycotina</taxon>
        <taxon>Sordariomycetes</taxon>
        <taxon>Hypocreomycetidae</taxon>
        <taxon>Glomerellales</taxon>
        <taxon>Glomerellaceae</taxon>
        <taxon>Colletotrichum</taxon>
        <taxon>Colletotrichum graminicola species complex</taxon>
    </lineage>
</organism>
<proteinExistence type="predicted"/>
<dbReference type="Proteomes" id="UP001230504">
    <property type="component" value="Unassembled WGS sequence"/>
</dbReference>
<sequence length="350" mass="40159">MIPSGLRLSKYSIYILWKYSTPRPMAASTRSKSSLCSLLSAKLTTQLFADVDKLQNLDGEWPSHIFNAEEFSNKEDLIMEQRVQFGNYISEEVITEIPDDWLGDELEFFGISPPDDEFNKRKFCLNESCNKEFCTPESCETKINEADATSCHFGKCVIGYAIKRAHLGVKDNYKDTIGMIADVPKTKTRSSEPTLQQVYDNTNKPIDHLQGKRNKGSAKRLLQFFQTNPKTALICYPTSSEAREIGPFFGRNARYQKYFFDSAVSASNKWVTELHLSFWKLDPTDTSDPPFSLAGFKANMWPQRLLSYKYQEIFVLVRALLGPNPKTELWPRKVQLTNHQPRRLKSRNST</sequence>
<protein>
    <submittedName>
        <fullName evidence="1">Uncharacterized protein</fullName>
    </submittedName>
</protein>
<comment type="caution">
    <text evidence="1">The sequence shown here is derived from an EMBL/GenBank/DDBJ whole genome shotgun (WGS) entry which is preliminary data.</text>
</comment>
<evidence type="ECO:0000313" key="1">
    <source>
        <dbReference type="EMBL" id="KAK1573860.1"/>
    </source>
</evidence>
<reference evidence="1" key="1">
    <citation type="submission" date="2021-06" db="EMBL/GenBank/DDBJ databases">
        <title>Comparative genomics, transcriptomics and evolutionary studies reveal genomic signatures of adaptation to plant cell wall in hemibiotrophic fungi.</title>
        <authorList>
            <consortium name="DOE Joint Genome Institute"/>
            <person name="Baroncelli R."/>
            <person name="Diaz J.F."/>
            <person name="Benocci T."/>
            <person name="Peng M."/>
            <person name="Battaglia E."/>
            <person name="Haridas S."/>
            <person name="Andreopoulos W."/>
            <person name="Labutti K."/>
            <person name="Pangilinan J."/>
            <person name="Floch G.L."/>
            <person name="Makela M.R."/>
            <person name="Henrissat B."/>
            <person name="Grigoriev I.V."/>
            <person name="Crouch J.A."/>
            <person name="De Vries R.P."/>
            <person name="Sukno S.A."/>
            <person name="Thon M.R."/>
        </authorList>
    </citation>
    <scope>NUCLEOTIDE SEQUENCE</scope>
    <source>
        <strain evidence="1">CBS 125086</strain>
    </source>
</reference>
<name>A0AAD8PQE4_9PEZI</name>
<dbReference type="EMBL" id="JAHLJV010000084">
    <property type="protein sequence ID" value="KAK1573860.1"/>
    <property type="molecule type" value="Genomic_DNA"/>
</dbReference>
<accession>A0AAD8PQE4</accession>
<keyword evidence="2" id="KW-1185">Reference proteome</keyword>
<dbReference type="GeneID" id="85449078"/>
<evidence type="ECO:0000313" key="2">
    <source>
        <dbReference type="Proteomes" id="UP001230504"/>
    </source>
</evidence>
<dbReference type="RefSeq" id="XP_060409431.1">
    <property type="nucleotide sequence ID" value="XM_060564838.1"/>
</dbReference>
<dbReference type="AlphaFoldDB" id="A0AAD8PQE4"/>